<dbReference type="Proteomes" id="UP000256405">
    <property type="component" value="Unassembled WGS sequence"/>
</dbReference>
<dbReference type="InterPro" id="IPR027291">
    <property type="entry name" value="Glyco_hydro_38_N_sf"/>
</dbReference>
<dbReference type="AlphaFoldDB" id="A0A3E0D4T7"/>
<dbReference type="EMBL" id="QUNF01000042">
    <property type="protein sequence ID" value="REG77537.1"/>
    <property type="molecule type" value="Genomic_DNA"/>
</dbReference>
<proteinExistence type="predicted"/>
<feature type="domain" description="Glycosyl hydrolases family 38 C-terminal" evidence="1">
    <location>
        <begin position="795"/>
        <end position="866"/>
    </location>
</feature>
<keyword evidence="3" id="KW-1185">Reference proteome</keyword>
<dbReference type="PANTHER" id="PTHR46017:SF1">
    <property type="entry name" value="ALPHA-MANNOSIDASE 2C1"/>
    <property type="match status" value="1"/>
</dbReference>
<organism evidence="2 3">
    <name type="scientific">Algoriphagus antarcticus</name>
    <dbReference type="NCBI Taxonomy" id="238540"/>
    <lineage>
        <taxon>Bacteria</taxon>
        <taxon>Pseudomonadati</taxon>
        <taxon>Bacteroidota</taxon>
        <taxon>Cytophagia</taxon>
        <taxon>Cytophagales</taxon>
        <taxon>Cyclobacteriaceae</taxon>
        <taxon>Algoriphagus</taxon>
    </lineage>
</organism>
<dbReference type="RefSeq" id="WP_086543918.1">
    <property type="nucleotide sequence ID" value="NZ_MSSW01000099.1"/>
</dbReference>
<dbReference type="Gene3D" id="3.20.110.10">
    <property type="entry name" value="Glycoside hydrolase 38, N terminal domain"/>
    <property type="match status" value="1"/>
</dbReference>
<dbReference type="GO" id="GO:0004559">
    <property type="term" value="F:alpha-mannosidase activity"/>
    <property type="evidence" value="ECO:0007669"/>
    <property type="project" value="TreeGrafter"/>
</dbReference>
<dbReference type="OrthoDB" id="9772207at2"/>
<name>A0A3E0D4T7_9BACT</name>
<accession>A0A3E0D4T7</accession>
<dbReference type="Gene3D" id="2.70.98.30">
    <property type="entry name" value="Golgi alpha-mannosidase II, domain 4"/>
    <property type="match status" value="1"/>
</dbReference>
<evidence type="ECO:0000313" key="3">
    <source>
        <dbReference type="Proteomes" id="UP000256405"/>
    </source>
</evidence>
<dbReference type="InterPro" id="IPR041147">
    <property type="entry name" value="GH38_C"/>
</dbReference>
<comment type="caution">
    <text evidence="2">The sequence shown here is derived from an EMBL/GenBank/DDBJ whole genome shotgun (WGS) entry which is preliminary data.</text>
</comment>
<evidence type="ECO:0000313" key="2">
    <source>
        <dbReference type="EMBL" id="REG77537.1"/>
    </source>
</evidence>
<dbReference type="GO" id="GO:0030246">
    <property type="term" value="F:carbohydrate binding"/>
    <property type="evidence" value="ECO:0007669"/>
    <property type="project" value="InterPro"/>
</dbReference>
<dbReference type="Pfam" id="PF17677">
    <property type="entry name" value="Glyco_hydro38C2"/>
    <property type="match status" value="1"/>
</dbReference>
<evidence type="ECO:0000259" key="1">
    <source>
        <dbReference type="Pfam" id="PF17677"/>
    </source>
</evidence>
<dbReference type="PANTHER" id="PTHR46017">
    <property type="entry name" value="ALPHA-MANNOSIDASE 2C1"/>
    <property type="match status" value="1"/>
</dbReference>
<dbReference type="Gene3D" id="2.60.40.1180">
    <property type="entry name" value="Golgi alpha-mannosidase II"/>
    <property type="match status" value="1"/>
</dbReference>
<reference evidence="2 3" key="1">
    <citation type="submission" date="2018-08" db="EMBL/GenBank/DDBJ databases">
        <title>Genomic Encyclopedia of Archaeal and Bacterial Type Strains, Phase II (KMG-II): from individual species to whole genera.</title>
        <authorList>
            <person name="Goeker M."/>
        </authorList>
    </citation>
    <scope>NUCLEOTIDE SEQUENCE [LARGE SCALE GENOMIC DNA]</scope>
    <source>
        <strain evidence="2 3">DSM 15986</strain>
    </source>
</reference>
<sequence length="872" mass="98644">MDKKTVTLILFLLFLLRVSPDLFSQQVKRLYIAIDDHTDYMWAANEADYDSAFVHMLDYYLDQIDATKNNPSDFQARFNCDGSYWIKAYQKHRTPQQFARLIQAIKSGHISSPLNALINCYGSQPTEAVIRGMFYAGQLEREHDVRFRMAGGIENNTIPLGLSALWAGSGAKYSWYGIGGFGSQMSYEYRENRRNQLYRYTGFDSSSVIMKWYTYQEGVLTPFGSYAETRTTFKSKDVVSELSTLIPRMEKMADTVSLDSNYPYNAVGNFGYGHDDLETYLAPEFIQVAQNTTTPERKVRVSILEDFFEDIEKNYPNLPSETLSYGNEWDIYPASMNETTAKMRRSTEQLRTAEALATVVAIKKPGVENQLKAASEKAWDSFGLYWEHDWTADSQVAINERADWQIRLQQNLTNYVDSLQFLSSKSLGELINNSDQTRFFVFNPLSWERDDYADFEYDGSFPVRVIDLSDKKEIASQLIKKGGKTFLRVAATKIPSIGYKVFEIQKGNPAKTKPSISVSGEYISNEFFKIRLSPSGAVTEIIDLKSNNRQLVNTANGNFVNGLGVTDPDRGNKVEIENSGAVSVTLKAVSDFPVKHTVRVTLFADIPRIEIQDSIQENFGDVKTWSFDFGLIDPTTHHEELGAILTVKTEDNGGHYSARQARYDWQTFNHFATLSEGQYGVTISNSDCSFFRLGESSVYSLDETSSYLQALAGGQVDTKLEDGGAMGFPNQNGQTDFLYQFALKTYQGDFNPIQEMKFSLEHQNPLVTGEVTGSDVQESELKYSLLNIDNPDVLLWSLKPAEEGIGKGLIARFWNMNANPLSTNINLKLPIQQAWHTTHIETDLKELNPSGNTLPVDFNQHQIKTFRIIPEK</sequence>
<gene>
    <name evidence="2" type="ORF">C8N25_1429</name>
</gene>
<dbReference type="SUPFAM" id="SSF74650">
    <property type="entry name" value="Galactose mutarotase-like"/>
    <property type="match status" value="1"/>
</dbReference>
<dbReference type="InterPro" id="IPR013780">
    <property type="entry name" value="Glyco_hydro_b"/>
</dbReference>
<protein>
    <submittedName>
        <fullName evidence="2">Alpha-mannosidase</fullName>
    </submittedName>
</protein>
<dbReference type="GO" id="GO:0009313">
    <property type="term" value="P:oligosaccharide catabolic process"/>
    <property type="evidence" value="ECO:0007669"/>
    <property type="project" value="TreeGrafter"/>
</dbReference>
<dbReference type="InterPro" id="IPR011013">
    <property type="entry name" value="Gal_mutarotase_sf_dom"/>
</dbReference>